<keyword evidence="2" id="KW-0472">Membrane</keyword>
<feature type="signal peptide" evidence="3">
    <location>
        <begin position="1"/>
        <end position="21"/>
    </location>
</feature>
<dbReference type="Gene3D" id="1.20.1070.10">
    <property type="entry name" value="Rhodopsin 7-helix transmembrane proteins"/>
    <property type="match status" value="1"/>
</dbReference>
<gene>
    <name evidence="4" type="ORF">PFISCL1PPCAC_1870</name>
</gene>
<dbReference type="EMBL" id="BTSY01000001">
    <property type="protein sequence ID" value="GMT10573.1"/>
    <property type="molecule type" value="Genomic_DNA"/>
</dbReference>
<name>A0AAV5UWM1_9BILA</name>
<feature type="non-terminal residue" evidence="4">
    <location>
        <position position="198"/>
    </location>
</feature>
<keyword evidence="2" id="KW-0812">Transmembrane</keyword>
<dbReference type="InterPro" id="IPR053352">
    <property type="entry name" value="FMRFamide_rcpt"/>
</dbReference>
<dbReference type="PANTHER" id="PTHR47323">
    <property type="entry name" value="FMRFAMIDE PEPTIDE RECEPTOR FAMILY-RELATED"/>
    <property type="match status" value="1"/>
</dbReference>
<dbReference type="InterPro" id="IPR019427">
    <property type="entry name" value="7TM_GPCR_serpentine_rcpt_Srw"/>
</dbReference>
<evidence type="ECO:0000256" key="3">
    <source>
        <dbReference type="SAM" id="SignalP"/>
    </source>
</evidence>
<accession>A0AAV5UWM1</accession>
<keyword evidence="5" id="KW-1185">Reference proteome</keyword>
<reference evidence="4" key="1">
    <citation type="submission" date="2023-10" db="EMBL/GenBank/DDBJ databases">
        <title>Genome assembly of Pristionchus species.</title>
        <authorList>
            <person name="Yoshida K."/>
            <person name="Sommer R.J."/>
        </authorList>
    </citation>
    <scope>NUCLEOTIDE SEQUENCE</scope>
    <source>
        <strain evidence="4">RS5133</strain>
    </source>
</reference>
<dbReference type="Proteomes" id="UP001432322">
    <property type="component" value="Unassembled WGS sequence"/>
</dbReference>
<evidence type="ECO:0000313" key="4">
    <source>
        <dbReference type="EMBL" id="GMT10573.1"/>
    </source>
</evidence>
<keyword evidence="3" id="KW-0732">Signal</keyword>
<evidence type="ECO:0000256" key="2">
    <source>
        <dbReference type="SAM" id="Phobius"/>
    </source>
</evidence>
<keyword evidence="2" id="KW-1133">Transmembrane helix</keyword>
<dbReference type="SUPFAM" id="SSF81321">
    <property type="entry name" value="Family A G protein-coupled receptor-like"/>
    <property type="match status" value="1"/>
</dbReference>
<feature type="non-terminal residue" evidence="4">
    <location>
        <position position="1"/>
    </location>
</feature>
<evidence type="ECO:0008006" key="6">
    <source>
        <dbReference type="Google" id="ProtNLM"/>
    </source>
</evidence>
<evidence type="ECO:0000313" key="5">
    <source>
        <dbReference type="Proteomes" id="UP001432322"/>
    </source>
</evidence>
<evidence type="ECO:0000256" key="1">
    <source>
        <dbReference type="SAM" id="MobiDB-lite"/>
    </source>
</evidence>
<sequence>QSTTVMLLVVTFLFAASNTLPFLLNVAECVYRPLFTDERTANIAYQINDLANLLVVLNSATTFLIYLSFSEKYRETGMFILRNGCCASSGEYTTYVAMSRTASMRCPSTHNSSFTQQHKLSGSRSSDAFLKPLCNQKRTDRSTSEYNERTKKSPVACKNGGSARKKYSNVDRPYIPEITVTESDDSPTSKDHLQVVHL</sequence>
<protein>
    <recommendedName>
        <fullName evidence="6">G protein-coupled receptor</fullName>
    </recommendedName>
</protein>
<dbReference type="GO" id="GO:0008528">
    <property type="term" value="F:G protein-coupled peptide receptor activity"/>
    <property type="evidence" value="ECO:0007669"/>
    <property type="project" value="InterPro"/>
</dbReference>
<proteinExistence type="predicted"/>
<dbReference type="Pfam" id="PF10324">
    <property type="entry name" value="7TM_GPCR_Srw"/>
    <property type="match status" value="1"/>
</dbReference>
<dbReference type="PANTHER" id="PTHR47323:SF4">
    <property type="entry name" value="FMRFAMIDE PEPTIDE RECEPTOR FRPR-18"/>
    <property type="match status" value="1"/>
</dbReference>
<feature type="compositionally biased region" description="Basic and acidic residues" evidence="1">
    <location>
        <begin position="140"/>
        <end position="151"/>
    </location>
</feature>
<comment type="caution">
    <text evidence="4">The sequence shown here is derived from an EMBL/GenBank/DDBJ whole genome shotgun (WGS) entry which is preliminary data.</text>
</comment>
<feature type="chain" id="PRO_5043596369" description="G protein-coupled receptor" evidence="3">
    <location>
        <begin position="22"/>
        <end position="198"/>
    </location>
</feature>
<feature type="region of interest" description="Disordered" evidence="1">
    <location>
        <begin position="140"/>
        <end position="164"/>
    </location>
</feature>
<feature type="transmembrane region" description="Helical" evidence="2">
    <location>
        <begin position="50"/>
        <end position="69"/>
    </location>
</feature>
<organism evidence="4 5">
    <name type="scientific">Pristionchus fissidentatus</name>
    <dbReference type="NCBI Taxonomy" id="1538716"/>
    <lineage>
        <taxon>Eukaryota</taxon>
        <taxon>Metazoa</taxon>
        <taxon>Ecdysozoa</taxon>
        <taxon>Nematoda</taxon>
        <taxon>Chromadorea</taxon>
        <taxon>Rhabditida</taxon>
        <taxon>Rhabditina</taxon>
        <taxon>Diplogasteromorpha</taxon>
        <taxon>Diplogasteroidea</taxon>
        <taxon>Neodiplogasteridae</taxon>
        <taxon>Pristionchus</taxon>
    </lineage>
</organism>
<dbReference type="AlphaFoldDB" id="A0AAV5UWM1"/>